<evidence type="ECO:0000256" key="11">
    <source>
        <dbReference type="ARBA" id="ARBA00023034"/>
    </source>
</evidence>
<proteinExistence type="inferred from homology"/>
<keyword evidence="10" id="KW-1133">Transmembrane helix</keyword>
<evidence type="ECO:0000256" key="7">
    <source>
        <dbReference type="ARBA" id="ARBA00022692"/>
    </source>
</evidence>
<dbReference type="UniPathway" id="UPA00378"/>
<evidence type="ECO:0000256" key="4">
    <source>
        <dbReference type="ARBA" id="ARBA00007706"/>
    </source>
</evidence>
<feature type="active site" description="Proton donor/acceptor" evidence="16">
    <location>
        <position position="236"/>
    </location>
</feature>
<dbReference type="OrthoDB" id="675023at2759"/>
<comment type="pathway">
    <text evidence="3 19">Protein modification; protein glycosylation.</text>
</comment>
<evidence type="ECO:0000256" key="8">
    <source>
        <dbReference type="ARBA" id="ARBA00022723"/>
    </source>
</evidence>
<sequence length="259" mass="29755">MIVTICSHPLDWIQSYQTNQALKTGGSDRSLSSLATIYVITPTYDRFVQKAELIRLSHTLILAQNIHWILVEDSPQKTQLVTQFLKHIQNYGHLKYTHLNALTPSEYKMKTTDPNWLKPRGVLQRNAGIDWIRENAHIVDKKGVVYFADDDNTYDLKIFDEMRDTSGVSVWPVGLVGGLLVERPIVTNGRVKSWNTMWKKERPFPIDMSGFAVNTQLLLDKPNAKFSLRVSRGYQESFFIQKLVDSMDELLGFRLLTVL</sequence>
<dbReference type="GO" id="GO:0050650">
    <property type="term" value="P:chondroitin sulfate proteoglycan biosynthetic process"/>
    <property type="evidence" value="ECO:0007669"/>
    <property type="project" value="TreeGrafter"/>
</dbReference>
<evidence type="ECO:0000313" key="21">
    <source>
        <dbReference type="Proteomes" id="UP000759131"/>
    </source>
</evidence>
<dbReference type="SUPFAM" id="SSF53448">
    <property type="entry name" value="Nucleotide-diphospho-sugar transferases"/>
    <property type="match status" value="1"/>
</dbReference>
<comment type="cofactor">
    <cofactor evidence="1 17 19">
        <name>Mn(2+)</name>
        <dbReference type="ChEBI" id="CHEBI:29035"/>
    </cofactor>
</comment>
<keyword evidence="21" id="KW-1185">Reference proteome</keyword>
<dbReference type="Pfam" id="PF03360">
    <property type="entry name" value="Glyco_transf_43"/>
    <property type="match status" value="1"/>
</dbReference>
<evidence type="ECO:0000256" key="6">
    <source>
        <dbReference type="ARBA" id="ARBA00022679"/>
    </source>
</evidence>
<organism evidence="20">
    <name type="scientific">Medioppia subpectinata</name>
    <dbReference type="NCBI Taxonomy" id="1979941"/>
    <lineage>
        <taxon>Eukaryota</taxon>
        <taxon>Metazoa</taxon>
        <taxon>Ecdysozoa</taxon>
        <taxon>Arthropoda</taxon>
        <taxon>Chelicerata</taxon>
        <taxon>Arachnida</taxon>
        <taxon>Acari</taxon>
        <taxon>Acariformes</taxon>
        <taxon>Sarcoptiformes</taxon>
        <taxon>Oribatida</taxon>
        <taxon>Brachypylina</taxon>
        <taxon>Oppioidea</taxon>
        <taxon>Oppiidae</taxon>
        <taxon>Medioppia</taxon>
    </lineage>
</organism>
<evidence type="ECO:0000256" key="5">
    <source>
        <dbReference type="ARBA" id="ARBA00012641"/>
    </source>
</evidence>
<keyword evidence="11 19" id="KW-0333">Golgi apparatus</keyword>
<dbReference type="Proteomes" id="UP000759131">
    <property type="component" value="Unassembled WGS sequence"/>
</dbReference>
<gene>
    <name evidence="20" type="ORF">OSB1V03_LOCUS1589</name>
</gene>
<evidence type="ECO:0000256" key="16">
    <source>
        <dbReference type="PIRSR" id="PIRSR605027-1"/>
    </source>
</evidence>
<dbReference type="InterPro" id="IPR005027">
    <property type="entry name" value="Glyco_trans_43"/>
</dbReference>
<dbReference type="GO" id="GO:0046872">
    <property type="term" value="F:metal ion binding"/>
    <property type="evidence" value="ECO:0007669"/>
    <property type="project" value="UniProtKB-KW"/>
</dbReference>
<dbReference type="EMBL" id="OC855058">
    <property type="protein sequence ID" value="CAD7621113.1"/>
    <property type="molecule type" value="Genomic_DNA"/>
</dbReference>
<evidence type="ECO:0000256" key="10">
    <source>
        <dbReference type="ARBA" id="ARBA00022989"/>
    </source>
</evidence>
<comment type="subcellular location">
    <subcellularLocation>
        <location evidence="2 19">Golgi apparatus membrane</location>
        <topology evidence="2 19">Single-pass type II membrane protein</topology>
    </subcellularLocation>
</comment>
<dbReference type="EMBL" id="CAJPIZ010000483">
    <property type="protein sequence ID" value="CAG2101543.1"/>
    <property type="molecule type" value="Genomic_DNA"/>
</dbReference>
<evidence type="ECO:0000256" key="17">
    <source>
        <dbReference type="PIRSR" id="PIRSR605027-3"/>
    </source>
</evidence>
<evidence type="ECO:0000256" key="3">
    <source>
        <dbReference type="ARBA" id="ARBA00004922"/>
    </source>
</evidence>
<dbReference type="GO" id="GO:0000139">
    <property type="term" value="C:Golgi membrane"/>
    <property type="evidence" value="ECO:0007669"/>
    <property type="project" value="UniProtKB-SubCell"/>
</dbReference>
<accession>A0A7R9KDS0</accession>
<evidence type="ECO:0000256" key="15">
    <source>
        <dbReference type="ARBA" id="ARBA00047979"/>
    </source>
</evidence>
<evidence type="ECO:0000256" key="18">
    <source>
        <dbReference type="PIRSR" id="PIRSR605027-4"/>
    </source>
</evidence>
<dbReference type="GO" id="GO:0005975">
    <property type="term" value="P:carbohydrate metabolic process"/>
    <property type="evidence" value="ECO:0007669"/>
    <property type="project" value="TreeGrafter"/>
</dbReference>
<evidence type="ECO:0000256" key="2">
    <source>
        <dbReference type="ARBA" id="ARBA00004323"/>
    </source>
</evidence>
<dbReference type="InterPro" id="IPR029044">
    <property type="entry name" value="Nucleotide-diphossugar_trans"/>
</dbReference>
<keyword evidence="14 17" id="KW-0464">Manganese</keyword>
<dbReference type="Gene3D" id="3.90.550.10">
    <property type="entry name" value="Spore Coat Polysaccharide Biosynthesis Protein SpsA, Chain A"/>
    <property type="match status" value="1"/>
</dbReference>
<keyword evidence="7" id="KW-0812">Transmembrane</keyword>
<protein>
    <recommendedName>
        <fullName evidence="5 19">Galactosylgalactosylxylosylprotein 3-beta-glucuronosyltransferase</fullName>
        <ecNumber evidence="5 19">2.4.1.135</ecNumber>
    </recommendedName>
</protein>
<dbReference type="PANTHER" id="PTHR10896:SF65">
    <property type="entry name" value="GALACTOSYLGALACTOSYLXYLOSYLPROTEIN 3-BETA-GLUCURONOSYLTRANSFERASE 3"/>
    <property type="match status" value="1"/>
</dbReference>
<feature type="site" description="Interaction with galactose moiety of substrate glycoprotein" evidence="18">
    <location>
        <position position="182"/>
    </location>
</feature>
<comment type="catalytic activity">
    <reaction evidence="15 19">
        <text>3-O-(beta-D-galactosyl-(1-&gt;3)-beta-D-galactosyl-(1-&gt;4)-beta-D-xylosyl)-L-seryl-[protein] + UDP-alpha-D-glucuronate = 3-O-(beta-D-GlcA-(1-&gt;3)-beta-D-Gal-(1-&gt;3)-beta-D-Gal-(1-&gt;4)-beta-D-Xyl)-L-seryl-[protein] + UDP + H(+)</text>
        <dbReference type="Rhea" id="RHEA:24168"/>
        <dbReference type="Rhea" id="RHEA-COMP:12571"/>
        <dbReference type="Rhea" id="RHEA-COMP:12573"/>
        <dbReference type="ChEBI" id="CHEBI:15378"/>
        <dbReference type="ChEBI" id="CHEBI:58052"/>
        <dbReference type="ChEBI" id="CHEBI:58223"/>
        <dbReference type="ChEBI" id="CHEBI:132090"/>
        <dbReference type="ChEBI" id="CHEBI:132093"/>
        <dbReference type="EC" id="2.4.1.135"/>
    </reaction>
</comment>
<keyword evidence="8 17" id="KW-0479">Metal-binding</keyword>
<evidence type="ECO:0000256" key="13">
    <source>
        <dbReference type="ARBA" id="ARBA00023180"/>
    </source>
</evidence>
<dbReference type="EC" id="2.4.1.135" evidence="5 19"/>
<dbReference type="CDD" id="cd00218">
    <property type="entry name" value="GlcAT-I"/>
    <property type="match status" value="1"/>
</dbReference>
<evidence type="ECO:0000256" key="14">
    <source>
        <dbReference type="ARBA" id="ARBA00023211"/>
    </source>
</evidence>
<reference evidence="20" key="1">
    <citation type="submission" date="2020-11" db="EMBL/GenBank/DDBJ databases">
        <authorList>
            <person name="Tran Van P."/>
        </authorList>
    </citation>
    <scope>NUCLEOTIDE SEQUENCE</scope>
</reference>
<dbReference type="GO" id="GO:0015018">
    <property type="term" value="F:galactosylgalactosylxylosylprotein 3-beta-glucuronosyltransferase activity"/>
    <property type="evidence" value="ECO:0007669"/>
    <property type="project" value="UniProtKB-UniRule"/>
</dbReference>
<feature type="binding site" evidence="17">
    <location>
        <position position="151"/>
    </location>
    <ligand>
        <name>Mn(2+)</name>
        <dbReference type="ChEBI" id="CHEBI:29035"/>
    </ligand>
</feature>
<evidence type="ECO:0000256" key="1">
    <source>
        <dbReference type="ARBA" id="ARBA00001936"/>
    </source>
</evidence>
<keyword evidence="12" id="KW-0472">Membrane</keyword>
<keyword evidence="6 19" id="KW-0808">Transferase</keyword>
<evidence type="ECO:0000256" key="12">
    <source>
        <dbReference type="ARBA" id="ARBA00023136"/>
    </source>
</evidence>
<comment type="similarity">
    <text evidence="4 19">Belongs to the glycosyltransferase 43 family.</text>
</comment>
<keyword evidence="13" id="KW-0325">Glycoprotein</keyword>
<evidence type="ECO:0000313" key="20">
    <source>
        <dbReference type="EMBL" id="CAD7621113.1"/>
    </source>
</evidence>
<evidence type="ECO:0000256" key="9">
    <source>
        <dbReference type="ARBA" id="ARBA00022968"/>
    </source>
</evidence>
<dbReference type="AlphaFoldDB" id="A0A7R9KDS0"/>
<name>A0A7R9KDS0_9ACAR</name>
<evidence type="ECO:0000256" key="19">
    <source>
        <dbReference type="RuleBase" id="RU363127"/>
    </source>
</evidence>
<dbReference type="PANTHER" id="PTHR10896">
    <property type="entry name" value="GALACTOSYLGALACTOSYLXYLOSYLPROTEIN 3-BETA-GLUCURONOSYLTRANSFERASE BETA-1,3-GLUCURONYLTRANSFERASE"/>
    <property type="match status" value="1"/>
</dbReference>
<keyword evidence="9 19" id="KW-0735">Signal-anchor</keyword>
<dbReference type="FunFam" id="3.90.550.10:FF:000044">
    <property type="entry name" value="Galactosylgalactosylxylosylprotein 3-beta-glucuronosyltransferase"/>
    <property type="match status" value="1"/>
</dbReference>